<dbReference type="GO" id="GO:0009279">
    <property type="term" value="C:cell outer membrane"/>
    <property type="evidence" value="ECO:0007669"/>
    <property type="project" value="TreeGrafter"/>
</dbReference>
<dbReference type="Gene3D" id="1.25.40.10">
    <property type="entry name" value="Tetratricopeptide repeat domain"/>
    <property type="match status" value="2"/>
</dbReference>
<dbReference type="SMART" id="SM00028">
    <property type="entry name" value="TPR"/>
    <property type="match status" value="4"/>
</dbReference>
<dbReference type="STRING" id="1173020.Cha6605_3887"/>
<evidence type="ECO:0000256" key="3">
    <source>
        <dbReference type="PROSITE-ProRule" id="PRU00339"/>
    </source>
</evidence>
<dbReference type="KEGG" id="cmp:Cha6605_3887"/>
<dbReference type="PROSITE" id="PS50293">
    <property type="entry name" value="TPR_REGION"/>
    <property type="match status" value="1"/>
</dbReference>
<dbReference type="InterPro" id="IPR050498">
    <property type="entry name" value="Ycf3"/>
</dbReference>
<keyword evidence="1" id="KW-0677">Repeat</keyword>
<dbReference type="HOGENOM" id="CLU_1376036_0_0_3"/>
<accession>K9UJ84</accession>
<name>K9UJ84_CHAP6</name>
<feature type="repeat" description="TPR" evidence="3">
    <location>
        <begin position="69"/>
        <end position="102"/>
    </location>
</feature>
<evidence type="ECO:0000313" key="4">
    <source>
        <dbReference type="EMBL" id="AFY94855.1"/>
    </source>
</evidence>
<proteinExistence type="predicted"/>
<dbReference type="EMBL" id="CP003600">
    <property type="protein sequence ID" value="AFY94855.1"/>
    <property type="molecule type" value="Genomic_DNA"/>
</dbReference>
<dbReference type="PANTHER" id="PTHR44858">
    <property type="entry name" value="TETRATRICOPEPTIDE REPEAT PROTEIN 6"/>
    <property type="match status" value="1"/>
</dbReference>
<evidence type="ECO:0000313" key="5">
    <source>
        <dbReference type="Proteomes" id="UP000010366"/>
    </source>
</evidence>
<sequence>MVANIKAEFKATNSQHKHHKYMSQHTYYPTQVTTISDLLSSANTKCNHRDYLGAIAEYNQAIQLEPDRAMAYCGRGVAYYRLGETQNAHSDYTHAIEIDPNLAIPYYRRGFLHYLAKDYASAIADYNRAIDLKPNFALAYSNRGYAYRDLYGEQEAVIDWRFAAKLFKEQGNLVKYESMMSTIEQVYGDESCASGMLW</sequence>
<dbReference type="GO" id="GO:0046813">
    <property type="term" value="P:receptor-mediated virion attachment to host cell"/>
    <property type="evidence" value="ECO:0007669"/>
    <property type="project" value="TreeGrafter"/>
</dbReference>
<dbReference type="InterPro" id="IPR019734">
    <property type="entry name" value="TPR_rpt"/>
</dbReference>
<dbReference type="PANTHER" id="PTHR44858:SF1">
    <property type="entry name" value="UDP-N-ACETYLGLUCOSAMINE--PEPTIDE N-ACETYLGLUCOSAMINYLTRANSFERASE SPINDLY-RELATED"/>
    <property type="match status" value="1"/>
</dbReference>
<evidence type="ECO:0000256" key="1">
    <source>
        <dbReference type="ARBA" id="ARBA00022737"/>
    </source>
</evidence>
<dbReference type="eggNOG" id="COG0457">
    <property type="taxonomic scope" value="Bacteria"/>
</dbReference>
<protein>
    <submittedName>
        <fullName evidence="4">Tetratricopeptide repeat protein</fullName>
    </submittedName>
</protein>
<dbReference type="PATRIC" id="fig|1173020.3.peg.4450"/>
<dbReference type="PROSITE" id="PS50005">
    <property type="entry name" value="TPR"/>
    <property type="match status" value="2"/>
</dbReference>
<dbReference type="RefSeq" id="WP_015160970.1">
    <property type="nucleotide sequence ID" value="NC_019697.1"/>
</dbReference>
<keyword evidence="5" id="KW-1185">Reference proteome</keyword>
<dbReference type="SUPFAM" id="SSF48452">
    <property type="entry name" value="TPR-like"/>
    <property type="match status" value="1"/>
</dbReference>
<dbReference type="AlphaFoldDB" id="K9UJ84"/>
<keyword evidence="2 3" id="KW-0802">TPR repeat</keyword>
<reference evidence="4 5" key="1">
    <citation type="submission" date="2012-05" db="EMBL/GenBank/DDBJ databases">
        <title>Finished chromosome of genome of Chamaesiphon sp. PCC 6605.</title>
        <authorList>
            <consortium name="US DOE Joint Genome Institute"/>
            <person name="Gugger M."/>
            <person name="Coursin T."/>
            <person name="Rippka R."/>
            <person name="Tandeau De Marsac N."/>
            <person name="Huntemann M."/>
            <person name="Wei C.-L."/>
            <person name="Han J."/>
            <person name="Detter J.C."/>
            <person name="Han C."/>
            <person name="Tapia R."/>
            <person name="Chen A."/>
            <person name="Kyrpides N."/>
            <person name="Mavromatis K."/>
            <person name="Markowitz V."/>
            <person name="Szeto E."/>
            <person name="Ivanova N."/>
            <person name="Pagani I."/>
            <person name="Pati A."/>
            <person name="Goodwin L."/>
            <person name="Nordberg H.P."/>
            <person name="Cantor M.N."/>
            <person name="Hua S.X."/>
            <person name="Woyke T."/>
            <person name="Kerfeld C.A."/>
        </authorList>
    </citation>
    <scope>NUCLEOTIDE SEQUENCE [LARGE SCALE GENOMIC DNA]</scope>
    <source>
        <strain evidence="5">ATCC 27169 / PCC 6605</strain>
    </source>
</reference>
<feature type="repeat" description="TPR" evidence="3">
    <location>
        <begin position="103"/>
        <end position="136"/>
    </location>
</feature>
<evidence type="ECO:0000256" key="2">
    <source>
        <dbReference type="ARBA" id="ARBA00022803"/>
    </source>
</evidence>
<dbReference type="Pfam" id="PF13414">
    <property type="entry name" value="TPR_11"/>
    <property type="match status" value="2"/>
</dbReference>
<dbReference type="InterPro" id="IPR011990">
    <property type="entry name" value="TPR-like_helical_dom_sf"/>
</dbReference>
<dbReference type="Proteomes" id="UP000010366">
    <property type="component" value="Chromosome"/>
</dbReference>
<organism evidence="4 5">
    <name type="scientific">Chamaesiphon minutus (strain ATCC 27169 / PCC 6605)</name>
    <dbReference type="NCBI Taxonomy" id="1173020"/>
    <lineage>
        <taxon>Bacteria</taxon>
        <taxon>Bacillati</taxon>
        <taxon>Cyanobacteriota</taxon>
        <taxon>Cyanophyceae</taxon>
        <taxon>Gomontiellales</taxon>
        <taxon>Chamaesiphonaceae</taxon>
        <taxon>Chamaesiphon</taxon>
    </lineage>
</organism>
<gene>
    <name evidence="4" type="ORF">Cha6605_3887</name>
</gene>